<gene>
    <name evidence="14" type="ORF">AAFF_G00322510</name>
</gene>
<dbReference type="Pfam" id="PF08266">
    <property type="entry name" value="Cadherin_2"/>
    <property type="match status" value="3"/>
</dbReference>
<dbReference type="CDD" id="cd11304">
    <property type="entry name" value="Cadherin_repeat"/>
    <property type="match status" value="10"/>
</dbReference>
<keyword evidence="2" id="KW-1003">Cell membrane</keyword>
<feature type="domain" description="Cadherin" evidence="13">
    <location>
        <begin position="295"/>
        <end position="420"/>
    </location>
</feature>
<feature type="domain" description="Cadherin" evidence="13">
    <location>
        <begin position="435"/>
        <end position="530"/>
    </location>
</feature>
<evidence type="ECO:0000259" key="13">
    <source>
        <dbReference type="PROSITE" id="PS50268"/>
    </source>
</evidence>
<dbReference type="FunFam" id="2.60.40.60:FF:000001">
    <property type="entry name" value="Protocadherin alpha 2"/>
    <property type="match status" value="4"/>
</dbReference>
<evidence type="ECO:0000256" key="11">
    <source>
        <dbReference type="PROSITE-ProRule" id="PRU00043"/>
    </source>
</evidence>
<dbReference type="PROSITE" id="PS00232">
    <property type="entry name" value="CADHERIN_1"/>
    <property type="match status" value="5"/>
</dbReference>
<evidence type="ECO:0000256" key="10">
    <source>
        <dbReference type="ARBA" id="ARBA00023180"/>
    </source>
</evidence>
<dbReference type="SUPFAM" id="SSF49313">
    <property type="entry name" value="Cadherin-like"/>
    <property type="match status" value="10"/>
</dbReference>
<feature type="domain" description="Cadherin" evidence="13">
    <location>
        <begin position="61"/>
        <end position="156"/>
    </location>
</feature>
<dbReference type="PRINTS" id="PR00205">
    <property type="entry name" value="CADHERIN"/>
</dbReference>
<keyword evidence="7" id="KW-0130">Cell adhesion</keyword>
<dbReference type="PROSITE" id="PS50268">
    <property type="entry name" value="CADHERIN_2"/>
    <property type="match status" value="10"/>
</dbReference>
<dbReference type="InterPro" id="IPR002126">
    <property type="entry name" value="Cadherin-like_dom"/>
</dbReference>
<sequence length="1802" mass="197189">MHSFDYEKLKVFQIQVQAKDQGSPSLSSNTTVHVFILDQNDNAPAVIYPSVIMGSVSHQKLPRSAKAGHLVTKVTAVDADSGHNAWISYKVVEATDASLLGVNLYTGEVRTKRAVSEQDDASQMLLIEIKDNGEPVQSTTVTVGILLEDGVHEPISDLRQKAQEPSQKNSKITFYLIVSLASVSAVSFVTFVILTVKCVRNSRRGACCCVRQSDSDGYKNPNRNLQIQLNTDGPIKYVEVLGGDMLSQSQSFRSCLSPVSEFSDFTFVKPSSTTDFKEMINVLDASLPDSAWTFESQQIRYTIPEELNQGSVVGNIAKDLGLGVSEVSERKLRIASEDLGENAKISYSVLDSKVQDVFVSSYIYINSDNGSLYSMHSFDYEKLKVFQIQVQAKDQGSPSLSSNTTVHVFILDQNDNAPAVIYPSVIMGSVSHQKLPRSAKAGHLVTKVTAVDADSGHNAWISYKVVEATDASLLGVNLYTGEVRTKRAVSEQDDASQMLLIEIKDNGEPVQSTTVTVGILLEDGVHEPVSDLRQKAQEPSQKNSKITFYLIISLASVSAVSFVTFVILTVKCVRNSRRGACCCVRQSGSDGYKNPNRNLQIQLNTDGPIKYVEVLGGDMLSQSQSFRSCLSPVSEFSDFTFVKPSSTTDFKEMINVLDASLPDSAWTFESQQAPWLVHFFLLWITVGAQIRYTIPEELNQGSVVGNIAKDLGLGVSEISERKLRIASEDLGENAKISYSILDSKVQDVSVSSYIYINSDNGSLYSMHSFDYEKLKVFQIQVQAKDQGSPSLSSNTTVHVFILDQNDNAPAVIYPSVIMGSVSHQKLPRSAKAGHLVTKVTAVDADSGHNAWISYKVVEATDASLLGVNLYTGEVRTKRAVSEQDDASQMLLIEIKDNGEPVQSTTVTVGILLEDGVHEPISDLRQKAQEPSQKNSKITFYLIVSLASVSAVSFVTFVILTVKCVRNSRRGACCCVRQSDSDGYKNPNRNLQIHLNTDGPIKYVEVLGGDMLSQSQSFRSCLSPVSEFSDFTFVKPSSTTDFKEMINVLDASLPDSAWTFESQQAPYNVYVKENNPAGAMLCSVSASDTDLDKNSLISYSILDSSLQGIPVSSYFYINAENGTIYSLNSFDYEKIKVFQIQVQAKDQGSPSLSSNTTVHVFILDQNDNAPAVIYPSVIMGSVSHQKLPRSAKAGHLVTKVTAVDADSGHNAWISYKVVEATDASLLGVNLYTGEVRTKRAVSEQDDASQMLLIEIKDNGEPVQSTTVTVGILLEDGVHEPISDLRQKAQEPSQKNSKITFYLIISLASVSAVSFVTFVILTVKCVRNSRRGACCCVRQSDSDGYKNPNRNLQIQLNTDGPIKYVEVLGGDMLSQSQSFRSCLSPVSEFSDFTFVKPSSTTDFKEMINVLDASLPDSAWTFESQQIRYTVPEELNQGSVVGNIVKDLGLGVSEISVRKLRIASESDLGENAKISYSILDSKVQDVSVSSYIYINSDNGSLYSMHSFDYEKLKVFQIQVQAKDQGSPSLSSNTTVHVFILDQNDNAPAVIYPSVIMGSVSHQKLPRSAKAGHLVTKVTAVDADSGHNAWISYKVVEATDASLLGVNLYTGEVRTKRAVSEQDDASQMLLIEIKDNGEPVQSTTVTVGILLEDGVHEPISDLRQKAQEPSQKNSKITFYLIVSLASVSAVSFVTFVILTVKCVRNSRRGACCCVRQSDSDGYKNPNRNLQIQLNTDGPIKYVEVLGGDMLSQSQSFRSCLSPVSEFSDFTFVKPSSTTDFKEMINVLDASLPDSAWTFESQQVSPA</sequence>
<dbReference type="GO" id="GO:0005886">
    <property type="term" value="C:plasma membrane"/>
    <property type="evidence" value="ECO:0007669"/>
    <property type="project" value="UniProtKB-SubCell"/>
</dbReference>
<feature type="transmembrane region" description="Helical" evidence="12">
    <location>
        <begin position="546"/>
        <end position="568"/>
    </location>
</feature>
<dbReference type="InterPro" id="IPR050174">
    <property type="entry name" value="Protocadherin/Cadherin-CA"/>
</dbReference>
<keyword evidence="15" id="KW-1185">Reference proteome</keyword>
<dbReference type="InterPro" id="IPR032455">
    <property type="entry name" value="Cadherin_C"/>
</dbReference>
<evidence type="ECO:0000256" key="9">
    <source>
        <dbReference type="ARBA" id="ARBA00023136"/>
    </source>
</evidence>
<dbReference type="Gene3D" id="2.60.40.60">
    <property type="entry name" value="Cadherins"/>
    <property type="match status" value="10"/>
</dbReference>
<keyword evidence="4" id="KW-0732">Signal</keyword>
<feature type="domain" description="Cadherin" evidence="13">
    <location>
        <begin position="1186"/>
        <end position="1281"/>
    </location>
</feature>
<dbReference type="PANTHER" id="PTHR24028">
    <property type="entry name" value="CADHERIN-87A"/>
    <property type="match status" value="1"/>
</dbReference>
<comment type="subcellular location">
    <subcellularLocation>
        <location evidence="1">Cell membrane</location>
        <topology evidence="1">Single-pass type I membrane protein</topology>
    </subcellularLocation>
</comment>
<accession>A0AAD7SMC9</accession>
<feature type="domain" description="Cadherin" evidence="13">
    <location>
        <begin position="1561"/>
        <end position="1656"/>
    </location>
</feature>
<evidence type="ECO:0000313" key="15">
    <source>
        <dbReference type="Proteomes" id="UP001221898"/>
    </source>
</evidence>
<keyword evidence="10" id="KW-0325">Glycoprotein</keyword>
<evidence type="ECO:0000256" key="4">
    <source>
        <dbReference type="ARBA" id="ARBA00022729"/>
    </source>
</evidence>
<feature type="transmembrane region" description="Helical" evidence="12">
    <location>
        <begin position="1672"/>
        <end position="1694"/>
    </location>
</feature>
<feature type="domain" description="Cadherin" evidence="13">
    <location>
        <begin position="686"/>
        <end position="811"/>
    </location>
</feature>
<evidence type="ECO:0000256" key="1">
    <source>
        <dbReference type="ARBA" id="ARBA00004251"/>
    </source>
</evidence>
<dbReference type="InterPro" id="IPR013164">
    <property type="entry name" value="Cadherin_N"/>
</dbReference>
<dbReference type="FunFam" id="2.60.40.60:FF:000004">
    <property type="entry name" value="Protocadherin 1 gamma 2"/>
    <property type="match status" value="5"/>
</dbReference>
<keyword evidence="8 12" id="KW-1133">Transmembrane helix</keyword>
<feature type="transmembrane region" description="Helical" evidence="12">
    <location>
        <begin position="1297"/>
        <end position="1319"/>
    </location>
</feature>
<reference evidence="14" key="1">
    <citation type="journal article" date="2023" name="Science">
        <title>Genome structures resolve the early diversification of teleost fishes.</title>
        <authorList>
            <person name="Parey E."/>
            <person name="Louis A."/>
            <person name="Montfort J."/>
            <person name="Bouchez O."/>
            <person name="Roques C."/>
            <person name="Iampietro C."/>
            <person name="Lluch J."/>
            <person name="Castinel A."/>
            <person name="Donnadieu C."/>
            <person name="Desvignes T."/>
            <person name="Floi Bucao C."/>
            <person name="Jouanno E."/>
            <person name="Wen M."/>
            <person name="Mejri S."/>
            <person name="Dirks R."/>
            <person name="Jansen H."/>
            <person name="Henkel C."/>
            <person name="Chen W.J."/>
            <person name="Zahm M."/>
            <person name="Cabau C."/>
            <person name="Klopp C."/>
            <person name="Thompson A.W."/>
            <person name="Robinson-Rechavi M."/>
            <person name="Braasch I."/>
            <person name="Lecointre G."/>
            <person name="Bobe J."/>
            <person name="Postlethwait J.H."/>
            <person name="Berthelot C."/>
            <person name="Roest Crollius H."/>
            <person name="Guiguen Y."/>
        </authorList>
    </citation>
    <scope>NUCLEOTIDE SEQUENCE</scope>
    <source>
        <strain evidence="14">NC1722</strain>
    </source>
</reference>
<evidence type="ECO:0000256" key="2">
    <source>
        <dbReference type="ARBA" id="ARBA00022475"/>
    </source>
</evidence>
<protein>
    <recommendedName>
        <fullName evidence="13">Cadherin domain-containing protein</fullName>
    </recommendedName>
</protein>
<dbReference type="GO" id="GO:0009653">
    <property type="term" value="P:anatomical structure morphogenesis"/>
    <property type="evidence" value="ECO:0007669"/>
    <property type="project" value="UniProtKB-ARBA"/>
</dbReference>
<dbReference type="Pfam" id="PF16492">
    <property type="entry name" value="Cadherin_C_2"/>
    <property type="match status" value="5"/>
</dbReference>
<evidence type="ECO:0000256" key="6">
    <source>
        <dbReference type="ARBA" id="ARBA00022837"/>
    </source>
</evidence>
<evidence type="ECO:0000256" key="12">
    <source>
        <dbReference type="SAM" id="Phobius"/>
    </source>
</evidence>
<keyword evidence="6 11" id="KW-0106">Calcium</keyword>
<keyword evidence="5" id="KW-0677">Repeat</keyword>
<dbReference type="InterPro" id="IPR015919">
    <property type="entry name" value="Cadherin-like_sf"/>
</dbReference>
<dbReference type="PANTHER" id="PTHR24028:SF236">
    <property type="entry name" value="PROTOCADHERIN GAMMA-C3"/>
    <property type="match status" value="1"/>
</dbReference>
<dbReference type="GO" id="GO:0007156">
    <property type="term" value="P:homophilic cell adhesion via plasma membrane adhesion molecules"/>
    <property type="evidence" value="ECO:0007669"/>
    <property type="project" value="InterPro"/>
</dbReference>
<dbReference type="SMART" id="SM00564">
    <property type="entry name" value="PQQ"/>
    <property type="match status" value="5"/>
</dbReference>
<feature type="transmembrane region" description="Helical" evidence="12">
    <location>
        <begin position="937"/>
        <end position="959"/>
    </location>
</feature>
<feature type="domain" description="Cadherin" evidence="13">
    <location>
        <begin position="826"/>
        <end position="921"/>
    </location>
</feature>
<feature type="domain" description="Cadherin" evidence="13">
    <location>
        <begin position="1420"/>
        <end position="1546"/>
    </location>
</feature>
<proteinExistence type="predicted"/>
<feature type="transmembrane region" description="Helical" evidence="12">
    <location>
        <begin position="172"/>
        <end position="194"/>
    </location>
</feature>
<dbReference type="Pfam" id="PF00028">
    <property type="entry name" value="Cadherin"/>
    <property type="match status" value="6"/>
</dbReference>
<evidence type="ECO:0000256" key="8">
    <source>
        <dbReference type="ARBA" id="ARBA00022989"/>
    </source>
</evidence>
<keyword evidence="3 12" id="KW-0812">Transmembrane</keyword>
<evidence type="ECO:0000313" key="14">
    <source>
        <dbReference type="EMBL" id="KAJ8405260.1"/>
    </source>
</evidence>
<dbReference type="InterPro" id="IPR020894">
    <property type="entry name" value="Cadherin_CS"/>
</dbReference>
<comment type="caution">
    <text evidence="14">The sequence shown here is derived from an EMBL/GenBank/DDBJ whole genome shotgun (WGS) entry which is preliminary data.</text>
</comment>
<keyword evidence="9 12" id="KW-0472">Membrane</keyword>
<feature type="domain" description="Cadherin" evidence="13">
    <location>
        <begin position="1062"/>
        <end position="1171"/>
    </location>
</feature>
<organism evidence="14 15">
    <name type="scientific">Aldrovandia affinis</name>
    <dbReference type="NCBI Taxonomy" id="143900"/>
    <lineage>
        <taxon>Eukaryota</taxon>
        <taxon>Metazoa</taxon>
        <taxon>Chordata</taxon>
        <taxon>Craniata</taxon>
        <taxon>Vertebrata</taxon>
        <taxon>Euteleostomi</taxon>
        <taxon>Actinopterygii</taxon>
        <taxon>Neopterygii</taxon>
        <taxon>Teleostei</taxon>
        <taxon>Notacanthiformes</taxon>
        <taxon>Halosauridae</taxon>
        <taxon>Aldrovandia</taxon>
    </lineage>
</organism>
<evidence type="ECO:0000256" key="7">
    <source>
        <dbReference type="ARBA" id="ARBA00022889"/>
    </source>
</evidence>
<dbReference type="InterPro" id="IPR018391">
    <property type="entry name" value="PQQ_b-propeller_rpt"/>
</dbReference>
<feature type="domain" description="Cadherin" evidence="13">
    <location>
        <begin position="4"/>
        <end position="46"/>
    </location>
</feature>
<dbReference type="EMBL" id="JAINUG010000049">
    <property type="protein sequence ID" value="KAJ8405260.1"/>
    <property type="molecule type" value="Genomic_DNA"/>
</dbReference>
<evidence type="ECO:0000256" key="3">
    <source>
        <dbReference type="ARBA" id="ARBA00022692"/>
    </source>
</evidence>
<evidence type="ECO:0000256" key="5">
    <source>
        <dbReference type="ARBA" id="ARBA00022737"/>
    </source>
</evidence>
<dbReference type="SMART" id="SM00112">
    <property type="entry name" value="CA"/>
    <property type="match status" value="10"/>
</dbReference>
<name>A0AAD7SMC9_9TELE</name>
<dbReference type="Proteomes" id="UP001221898">
    <property type="component" value="Unassembled WGS sequence"/>
</dbReference>
<dbReference type="GO" id="GO:0005509">
    <property type="term" value="F:calcium ion binding"/>
    <property type="evidence" value="ECO:0007669"/>
    <property type="project" value="UniProtKB-UniRule"/>
</dbReference>